<dbReference type="PATRIC" id="fig|698760.3.peg.1777"/>
<feature type="domain" description="Flavin reductase like" evidence="5">
    <location>
        <begin position="19"/>
        <end position="175"/>
    </location>
</feature>
<dbReference type="PANTHER" id="PTHR33798">
    <property type="entry name" value="FLAVOPROTEIN OXYGENASE"/>
    <property type="match status" value="1"/>
</dbReference>
<dbReference type="Pfam" id="PF01613">
    <property type="entry name" value="Flavin_Reduct"/>
    <property type="match status" value="1"/>
</dbReference>
<dbReference type="Proteomes" id="UP000010931">
    <property type="component" value="Unassembled WGS sequence"/>
</dbReference>
<evidence type="ECO:0000256" key="3">
    <source>
        <dbReference type="ARBA" id="ARBA00022643"/>
    </source>
</evidence>
<evidence type="ECO:0000256" key="2">
    <source>
        <dbReference type="ARBA" id="ARBA00022630"/>
    </source>
</evidence>
<keyword evidence="7" id="KW-1185">Reference proteome</keyword>
<evidence type="ECO:0000259" key="5">
    <source>
        <dbReference type="SMART" id="SM00903"/>
    </source>
</evidence>
<dbReference type="Gene3D" id="2.30.110.10">
    <property type="entry name" value="Electron Transport, Fmn-binding Protein, Chain A"/>
    <property type="match status" value="1"/>
</dbReference>
<dbReference type="GeneID" id="97403488"/>
<comment type="caution">
    <text evidence="6">The sequence shown here is derived from an EMBL/GenBank/DDBJ whole genome shotgun (WGS) entry which is preliminary data.</text>
</comment>
<dbReference type="SMART" id="SM00903">
    <property type="entry name" value="Flavin_Reduct"/>
    <property type="match status" value="1"/>
</dbReference>
<dbReference type="AlphaFoldDB" id="L7FEL9"/>
<dbReference type="EMBL" id="AEJB01000138">
    <property type="protein sequence ID" value="ELP69541.1"/>
    <property type="molecule type" value="Genomic_DNA"/>
</dbReference>
<evidence type="ECO:0000256" key="1">
    <source>
        <dbReference type="ARBA" id="ARBA00001917"/>
    </source>
</evidence>
<dbReference type="STRING" id="85558.T45_07159"/>
<dbReference type="GO" id="GO:0010181">
    <property type="term" value="F:FMN binding"/>
    <property type="evidence" value="ECO:0007669"/>
    <property type="project" value="InterPro"/>
</dbReference>
<evidence type="ECO:0000313" key="7">
    <source>
        <dbReference type="Proteomes" id="UP000010931"/>
    </source>
</evidence>
<evidence type="ECO:0000313" key="6">
    <source>
        <dbReference type="EMBL" id="ELP69541.1"/>
    </source>
</evidence>
<comment type="similarity">
    <text evidence="4">Belongs to the flavoredoxin family.</text>
</comment>
<dbReference type="RefSeq" id="WP_006375211.1">
    <property type="nucleotide sequence ID" value="NZ_AEJB01000138.1"/>
</dbReference>
<gene>
    <name evidence="6" type="ORF">STRTUCAR8_00595</name>
</gene>
<dbReference type="PANTHER" id="PTHR33798:SF5">
    <property type="entry name" value="FLAVIN REDUCTASE LIKE DOMAIN-CONTAINING PROTEIN"/>
    <property type="match status" value="1"/>
</dbReference>
<organism evidence="6 7">
    <name type="scientific">Streptomyces turgidiscabies (strain Car8)</name>
    <dbReference type="NCBI Taxonomy" id="698760"/>
    <lineage>
        <taxon>Bacteria</taxon>
        <taxon>Bacillati</taxon>
        <taxon>Actinomycetota</taxon>
        <taxon>Actinomycetes</taxon>
        <taxon>Kitasatosporales</taxon>
        <taxon>Streptomycetaceae</taxon>
        <taxon>Streptomyces</taxon>
    </lineage>
</organism>
<accession>L7FEL9</accession>
<reference evidence="6 7" key="1">
    <citation type="journal article" date="2011" name="Plasmid">
        <title>Streptomyces turgidiscabies Car8 contains a modular pathogenicity island that shares virulence genes with other actinobacterial plant pathogens.</title>
        <authorList>
            <person name="Huguet-Tapia J.C."/>
            <person name="Badger J.H."/>
            <person name="Loria R."/>
            <person name="Pettis G.S."/>
        </authorList>
    </citation>
    <scope>NUCLEOTIDE SEQUENCE [LARGE SCALE GENOMIC DNA]</scope>
    <source>
        <strain evidence="6 7">Car8</strain>
    </source>
</reference>
<dbReference type="SUPFAM" id="SSF50475">
    <property type="entry name" value="FMN-binding split barrel"/>
    <property type="match status" value="1"/>
</dbReference>
<dbReference type="InterPro" id="IPR002563">
    <property type="entry name" value="Flavin_Rdtase-like_dom"/>
</dbReference>
<dbReference type="GO" id="GO:0016646">
    <property type="term" value="F:oxidoreductase activity, acting on the CH-NH group of donors, NAD or NADP as acceptor"/>
    <property type="evidence" value="ECO:0007669"/>
    <property type="project" value="UniProtKB-ARBA"/>
</dbReference>
<keyword evidence="3" id="KW-0288">FMN</keyword>
<protein>
    <recommendedName>
        <fullName evidence="5">Flavin reductase like domain-containing protein</fullName>
    </recommendedName>
</protein>
<sequence>MYIDAENLTAEAAYKLLIGSVIPRPIAWVSTLSEDGVGNLAPISFFTVVGRKPPMVSLSIQPRSDGVTLKDSFVNMRDTGEFVTHLATLPQALPLHLSAREFEPDEDEFDMVGVKKVPSSAVKPPRIEGAPIAFECVVEMIVPASDQINHLVVGRVVQFYIRDDLYLPNGRIDTGAVAPIGRLAAEYTVVNNAFVPPLDSETLARFDGRRMRRLDKHDESYSMIDTAEWSPSGSIMPGDER</sequence>
<name>L7FEL9_STRT8</name>
<dbReference type="InterPro" id="IPR012349">
    <property type="entry name" value="Split_barrel_FMN-bd"/>
</dbReference>
<evidence type="ECO:0000256" key="4">
    <source>
        <dbReference type="ARBA" id="ARBA00038054"/>
    </source>
</evidence>
<keyword evidence="2" id="KW-0285">Flavoprotein</keyword>
<comment type="cofactor">
    <cofactor evidence="1">
        <name>FMN</name>
        <dbReference type="ChEBI" id="CHEBI:58210"/>
    </cofactor>
</comment>
<proteinExistence type="inferred from homology"/>